<dbReference type="FunFam" id="1.10.150.20:FF:000007">
    <property type="entry name" value="DNA ligase"/>
    <property type="match status" value="1"/>
</dbReference>
<dbReference type="PANTHER" id="PTHR23389">
    <property type="entry name" value="CHROMOSOME TRANSMISSION FIDELITY FACTOR 18"/>
    <property type="match status" value="1"/>
</dbReference>
<dbReference type="InterPro" id="IPR010994">
    <property type="entry name" value="RuvA_2-like"/>
</dbReference>
<dbReference type="PROSITE" id="PS01055">
    <property type="entry name" value="DNA_LIGASE_N1"/>
    <property type="match status" value="1"/>
</dbReference>
<name>A0A097APP4_THEKI</name>
<feature type="binding site" evidence="15">
    <location>
        <position position="282"/>
    </location>
    <ligand>
        <name>NAD(+)</name>
        <dbReference type="ChEBI" id="CHEBI:57540"/>
    </ligand>
</feature>
<dbReference type="InterPro" id="IPR036420">
    <property type="entry name" value="BRCT_dom_sf"/>
</dbReference>
<dbReference type="STRING" id="2325.TKV_c05890"/>
<dbReference type="HOGENOM" id="CLU_007764_2_1_9"/>
<evidence type="ECO:0000313" key="18">
    <source>
        <dbReference type="EMBL" id="AIS51785.1"/>
    </source>
</evidence>
<keyword evidence="10 15" id="KW-0520">NAD</keyword>
<reference evidence="19" key="1">
    <citation type="journal article" date="2015" name="Genome Announc.">
        <title>Whole-Genome Sequences of 80 Environmental and Clinical Isolates of Burkholderia pseudomallei.</title>
        <authorList>
            <person name="Johnson S.L."/>
            <person name="Baker A.L."/>
            <person name="Chain P.S."/>
            <person name="Currie B.J."/>
            <person name="Daligault H.E."/>
            <person name="Davenport K.W."/>
            <person name="Davis C.B."/>
            <person name="Inglis T.J."/>
            <person name="Kaestli M."/>
            <person name="Koren S."/>
            <person name="Mayo M."/>
            <person name="Merritt A.J."/>
            <person name="Price E.P."/>
            <person name="Sarovich D.S."/>
            <person name="Warner J."/>
            <person name="Rosovitz M.J."/>
        </authorList>
    </citation>
    <scope>NUCLEOTIDE SEQUENCE [LARGE SCALE GENOMIC DNA]</scope>
    <source>
        <strain evidence="19">DSM 2030</strain>
    </source>
</reference>
<evidence type="ECO:0000256" key="4">
    <source>
        <dbReference type="ARBA" id="ARBA00022598"/>
    </source>
</evidence>
<dbReference type="Pfam" id="PF12826">
    <property type="entry name" value="HHH_2"/>
    <property type="match status" value="1"/>
</dbReference>
<dbReference type="GO" id="GO:0005829">
    <property type="term" value="C:cytosol"/>
    <property type="evidence" value="ECO:0007669"/>
    <property type="project" value="TreeGrafter"/>
</dbReference>
<dbReference type="Gene3D" id="2.40.50.140">
    <property type="entry name" value="Nucleic acid-binding proteins"/>
    <property type="match status" value="1"/>
</dbReference>
<keyword evidence="12 15" id="KW-0464">Manganese</keyword>
<dbReference type="InterPro" id="IPR004149">
    <property type="entry name" value="Znf_DNAligase_C4"/>
</dbReference>
<dbReference type="Pfam" id="PF00533">
    <property type="entry name" value="BRCT"/>
    <property type="match status" value="1"/>
</dbReference>
<dbReference type="Gene3D" id="1.10.287.610">
    <property type="entry name" value="Helix hairpin bin"/>
    <property type="match status" value="1"/>
</dbReference>
<evidence type="ECO:0000256" key="9">
    <source>
        <dbReference type="ARBA" id="ARBA00022842"/>
    </source>
</evidence>
<evidence type="ECO:0000256" key="16">
    <source>
        <dbReference type="RuleBase" id="RU000618"/>
    </source>
</evidence>
<dbReference type="NCBIfam" id="TIGR00575">
    <property type="entry name" value="dnlj"/>
    <property type="match status" value="1"/>
</dbReference>
<dbReference type="InterPro" id="IPR003583">
    <property type="entry name" value="Hlx-hairpin-Hlx_DNA-bd_motif"/>
</dbReference>
<evidence type="ECO:0000256" key="6">
    <source>
        <dbReference type="ARBA" id="ARBA00022723"/>
    </source>
</evidence>
<evidence type="ECO:0000313" key="19">
    <source>
        <dbReference type="Proteomes" id="UP000029669"/>
    </source>
</evidence>
<dbReference type="Pfam" id="PF03119">
    <property type="entry name" value="DNA_ligase_ZBD"/>
    <property type="match status" value="1"/>
</dbReference>
<dbReference type="HAMAP" id="MF_01588">
    <property type="entry name" value="DNA_ligase_A"/>
    <property type="match status" value="1"/>
</dbReference>
<dbReference type="PROSITE" id="PS50172">
    <property type="entry name" value="BRCT"/>
    <property type="match status" value="1"/>
</dbReference>
<evidence type="ECO:0000256" key="3">
    <source>
        <dbReference type="ARBA" id="ARBA00013308"/>
    </source>
</evidence>
<dbReference type="GO" id="GO:0003911">
    <property type="term" value="F:DNA ligase (NAD+) activity"/>
    <property type="evidence" value="ECO:0007669"/>
    <property type="project" value="UniProtKB-UniRule"/>
</dbReference>
<dbReference type="Gene3D" id="3.40.50.10190">
    <property type="entry name" value="BRCT domain"/>
    <property type="match status" value="1"/>
</dbReference>
<dbReference type="eggNOG" id="COG0272">
    <property type="taxonomic scope" value="Bacteria"/>
</dbReference>
<dbReference type="RefSeq" id="WP_049684681.1">
    <property type="nucleotide sequence ID" value="NZ_CP009170.1"/>
</dbReference>
<dbReference type="InterPro" id="IPR013840">
    <property type="entry name" value="DNAligase_N"/>
</dbReference>
<dbReference type="FunFam" id="3.30.470.30:FF:000001">
    <property type="entry name" value="DNA ligase"/>
    <property type="match status" value="1"/>
</dbReference>
<dbReference type="Pfam" id="PF03120">
    <property type="entry name" value="OB_DNA_ligase"/>
    <property type="match status" value="1"/>
</dbReference>
<keyword evidence="4 15" id="KW-0436">Ligase</keyword>
<dbReference type="GO" id="GO:0003677">
    <property type="term" value="F:DNA binding"/>
    <property type="evidence" value="ECO:0007669"/>
    <property type="project" value="InterPro"/>
</dbReference>
<evidence type="ECO:0000256" key="5">
    <source>
        <dbReference type="ARBA" id="ARBA00022705"/>
    </source>
</evidence>
<dbReference type="InterPro" id="IPR013839">
    <property type="entry name" value="DNAligase_adenylation"/>
</dbReference>
<dbReference type="PIRSF" id="PIRSF001604">
    <property type="entry name" value="LigA"/>
    <property type="match status" value="1"/>
</dbReference>
<dbReference type="Gene3D" id="6.20.10.30">
    <property type="match status" value="1"/>
</dbReference>
<gene>
    <name evidence="15 18" type="primary">ligA</name>
    <name evidence="18" type="ORF">TKV_c05890</name>
</gene>
<dbReference type="GO" id="GO:0006281">
    <property type="term" value="P:DNA repair"/>
    <property type="evidence" value="ECO:0007669"/>
    <property type="project" value="UniProtKB-KW"/>
</dbReference>
<evidence type="ECO:0000256" key="1">
    <source>
        <dbReference type="ARBA" id="ARBA00004067"/>
    </source>
</evidence>
<dbReference type="InterPro" id="IPR004150">
    <property type="entry name" value="NAD_DNA_ligase_OB"/>
</dbReference>
<keyword evidence="19" id="KW-1185">Reference proteome</keyword>
<dbReference type="PANTHER" id="PTHR23389:SF9">
    <property type="entry name" value="DNA LIGASE"/>
    <property type="match status" value="1"/>
</dbReference>
<dbReference type="Gene3D" id="3.30.470.30">
    <property type="entry name" value="DNA ligase/mRNA capping enzyme"/>
    <property type="match status" value="1"/>
</dbReference>
<comment type="catalytic activity">
    <reaction evidence="13 15 16">
        <text>NAD(+) + (deoxyribonucleotide)n-3'-hydroxyl + 5'-phospho-(deoxyribonucleotide)m = (deoxyribonucleotide)n+m + AMP + beta-nicotinamide D-nucleotide.</text>
        <dbReference type="EC" id="6.5.1.2"/>
    </reaction>
</comment>
<dbReference type="Gene3D" id="1.10.150.20">
    <property type="entry name" value="5' to 3' exonuclease, C-terminal subdomain"/>
    <property type="match status" value="2"/>
</dbReference>
<dbReference type="SUPFAM" id="SSF56091">
    <property type="entry name" value="DNA ligase/mRNA capping enzyme, catalytic domain"/>
    <property type="match status" value="1"/>
</dbReference>
<keyword evidence="8 15" id="KW-0862">Zinc</keyword>
<evidence type="ECO:0000256" key="15">
    <source>
        <dbReference type="HAMAP-Rule" id="MF_01588"/>
    </source>
</evidence>
<evidence type="ECO:0000256" key="13">
    <source>
        <dbReference type="ARBA" id="ARBA00034005"/>
    </source>
</evidence>
<keyword evidence="5 15" id="KW-0235">DNA replication</keyword>
<evidence type="ECO:0000256" key="8">
    <source>
        <dbReference type="ARBA" id="ARBA00022833"/>
    </source>
</evidence>
<protein>
    <recommendedName>
        <fullName evidence="3 15">DNA ligase</fullName>
        <ecNumber evidence="2 15">6.5.1.2</ecNumber>
    </recommendedName>
    <alternativeName>
        <fullName evidence="15">Polydeoxyribonucleotide synthase [NAD(+)]</fullName>
    </alternativeName>
</protein>
<dbReference type="SMART" id="SM00292">
    <property type="entry name" value="BRCT"/>
    <property type="match status" value="1"/>
</dbReference>
<keyword evidence="6 15" id="KW-0479">Metal-binding</keyword>
<proteinExistence type="inferred from homology"/>
<dbReference type="InterPro" id="IPR041663">
    <property type="entry name" value="DisA/LigA_HHH"/>
</dbReference>
<feature type="binding site" evidence="15">
    <location>
        <position position="403"/>
    </location>
    <ligand>
        <name>Zn(2+)</name>
        <dbReference type="ChEBI" id="CHEBI:29105"/>
    </ligand>
</feature>
<feature type="binding site" evidence="15">
    <location>
        <position position="166"/>
    </location>
    <ligand>
        <name>NAD(+)</name>
        <dbReference type="ChEBI" id="CHEBI:57540"/>
    </ligand>
</feature>
<dbReference type="Proteomes" id="UP000029669">
    <property type="component" value="Chromosome"/>
</dbReference>
<sequence>MEPKERIKELREKINYHNYRYYVLDQPEISDYEYDMLMRELIELEEKYPELKTPDSPSQRVGGEPLKEFEPFTHVVPMLSLANAFSEGELRDFDRRVREAVGDVEYVVELKIDGLSVELIYENGIFTVGSTRGDGIVGENVTQNLKTIKSIPLRLKDDVSLVVRGEVFMPRTSFEKLNEEREKLGESLFANPRNAAAGSLRQLDPKVTAKRDLDIFIFNLQKIEDRKFKTHIETLEFLKEQGFKVIPIHKKCSNIDEVIKEIEEIRNLRDKLPYDIDGAVVKVNELEKREILGQTAKDPRWAIAFKYPAERKKTKVLDIIVQVGRTGALTPTAILEPVTISGSVVSRATLHNEDYIKEKDIRIGDTVIVQKAGEIIPEVVEVVKEERTGQEREFVMPDRCPECGALAVRLPGETIRRCTGLNCPAQLLRGIIHFASKDAMDIEGLGPAIINQLLSKGLIHNIADLYYLKYEDLIQLERMGDKSVKNLLNAIEESKTRDLDRLLFGLGINLIGSKAAQVIAEHFKTMDNIMKAKFEDFTHLPDIGPKMARSIVSFFAEKQNLEIIEKLKNAGVNMKKLSKEKVSNIFEGKTFVLTGALENYTREEATRMIEERGGKVTNSVSKKTDYVLVGKDPGSKLKKAQELGIKIIDEKQFEEMLKGENI</sequence>
<dbReference type="EC" id="6.5.1.2" evidence="2 15"/>
<dbReference type="SUPFAM" id="SSF50249">
    <property type="entry name" value="Nucleic acid-binding proteins"/>
    <property type="match status" value="1"/>
</dbReference>
<dbReference type="GO" id="GO:0006260">
    <property type="term" value="P:DNA replication"/>
    <property type="evidence" value="ECO:0007669"/>
    <property type="project" value="UniProtKB-KW"/>
</dbReference>
<dbReference type="EMBL" id="CP009170">
    <property type="protein sequence ID" value="AIS51785.1"/>
    <property type="molecule type" value="Genomic_DNA"/>
</dbReference>
<dbReference type="Pfam" id="PF22745">
    <property type="entry name" value="Nlig-Ia"/>
    <property type="match status" value="1"/>
</dbReference>
<evidence type="ECO:0000256" key="14">
    <source>
        <dbReference type="ARBA" id="ARBA00060881"/>
    </source>
</evidence>
<feature type="domain" description="BRCT" evidence="17">
    <location>
        <begin position="581"/>
        <end position="662"/>
    </location>
</feature>
<evidence type="ECO:0000256" key="2">
    <source>
        <dbReference type="ARBA" id="ARBA00012722"/>
    </source>
</evidence>
<evidence type="ECO:0000256" key="10">
    <source>
        <dbReference type="ARBA" id="ARBA00023027"/>
    </source>
</evidence>
<feature type="binding site" evidence="15">
    <location>
        <position position="306"/>
    </location>
    <ligand>
        <name>NAD(+)</name>
        <dbReference type="ChEBI" id="CHEBI:57540"/>
    </ligand>
</feature>
<evidence type="ECO:0000256" key="12">
    <source>
        <dbReference type="ARBA" id="ARBA00023211"/>
    </source>
</evidence>
<evidence type="ECO:0000256" key="11">
    <source>
        <dbReference type="ARBA" id="ARBA00023204"/>
    </source>
</evidence>
<feature type="binding site" evidence="15">
    <location>
        <position position="400"/>
    </location>
    <ligand>
        <name>Zn(2+)</name>
        <dbReference type="ChEBI" id="CHEBI:29105"/>
    </ligand>
</feature>
<dbReference type="SUPFAM" id="SSF52113">
    <property type="entry name" value="BRCT domain"/>
    <property type="match status" value="1"/>
</dbReference>
<dbReference type="InterPro" id="IPR018239">
    <property type="entry name" value="DNA_ligase_AS"/>
</dbReference>
<dbReference type="InterPro" id="IPR012340">
    <property type="entry name" value="NA-bd_OB-fold"/>
</dbReference>
<organism evidence="18 19">
    <name type="scientific">Thermoanaerobacter kivui</name>
    <name type="common">Acetogenium kivui</name>
    <dbReference type="NCBI Taxonomy" id="2325"/>
    <lineage>
        <taxon>Bacteria</taxon>
        <taxon>Bacillati</taxon>
        <taxon>Bacillota</taxon>
        <taxon>Clostridia</taxon>
        <taxon>Thermoanaerobacterales</taxon>
        <taxon>Thermoanaerobacteraceae</taxon>
        <taxon>Thermoanaerobacter</taxon>
    </lineage>
</organism>
<dbReference type="InterPro" id="IPR001357">
    <property type="entry name" value="BRCT_dom"/>
</dbReference>
<dbReference type="NCBIfam" id="NF005932">
    <property type="entry name" value="PRK07956.1"/>
    <property type="match status" value="1"/>
</dbReference>
<dbReference type="CDD" id="cd17748">
    <property type="entry name" value="BRCT_DNA_ligase_like"/>
    <property type="match status" value="1"/>
</dbReference>
<dbReference type="OrthoDB" id="9759736at2"/>
<dbReference type="Pfam" id="PF01653">
    <property type="entry name" value="DNA_ligase_aden"/>
    <property type="match status" value="1"/>
</dbReference>
<keyword evidence="7 15" id="KW-0227">DNA damage</keyword>
<comment type="cofactor">
    <cofactor evidence="15">
        <name>Mg(2+)</name>
        <dbReference type="ChEBI" id="CHEBI:18420"/>
    </cofactor>
    <cofactor evidence="15">
        <name>Mn(2+)</name>
        <dbReference type="ChEBI" id="CHEBI:29035"/>
    </cofactor>
</comment>
<dbReference type="SUPFAM" id="SSF47781">
    <property type="entry name" value="RuvA domain 2-like"/>
    <property type="match status" value="1"/>
</dbReference>
<dbReference type="InterPro" id="IPR001679">
    <property type="entry name" value="DNA_ligase"/>
</dbReference>
<keyword evidence="9 15" id="KW-0460">Magnesium</keyword>
<dbReference type="FunFam" id="1.10.150.20:FF:000006">
    <property type="entry name" value="DNA ligase"/>
    <property type="match status" value="1"/>
</dbReference>
<comment type="function">
    <text evidence="1 15">DNA ligase that catalyzes the formation of phosphodiester linkages between 5'-phosphoryl and 3'-hydroxyl groups in double-stranded DNA using NAD as a coenzyme and as the energy source for the reaction. It is essential for DNA replication and repair of damaged DNA.</text>
</comment>
<comment type="caution">
    <text evidence="15">Lacks conserved residue(s) required for the propagation of feature annotation.</text>
</comment>
<dbReference type="KEGG" id="tki:TKV_c05890"/>
<dbReference type="InterPro" id="IPR033136">
    <property type="entry name" value="DNA_ligase_CS"/>
</dbReference>
<evidence type="ECO:0000259" key="17">
    <source>
        <dbReference type="PROSITE" id="PS50172"/>
    </source>
</evidence>
<dbReference type="SMART" id="SM00278">
    <property type="entry name" value="HhH1"/>
    <property type="match status" value="3"/>
</dbReference>
<feature type="binding site" evidence="15">
    <location>
        <position position="423"/>
    </location>
    <ligand>
        <name>Zn(2+)</name>
        <dbReference type="ChEBI" id="CHEBI:29105"/>
    </ligand>
</feature>
<dbReference type="PROSITE" id="PS01056">
    <property type="entry name" value="DNA_LIGASE_N2"/>
    <property type="match status" value="1"/>
</dbReference>
<feature type="binding site" evidence="15">
    <location>
        <begin position="31"/>
        <end position="35"/>
    </location>
    <ligand>
        <name>NAD(+)</name>
        <dbReference type="ChEBI" id="CHEBI:57540"/>
    </ligand>
</feature>
<dbReference type="AlphaFoldDB" id="A0A097APP4"/>
<dbReference type="Pfam" id="PF14520">
    <property type="entry name" value="HHH_5"/>
    <property type="match status" value="1"/>
</dbReference>
<dbReference type="CDD" id="cd00114">
    <property type="entry name" value="LIGANc"/>
    <property type="match status" value="1"/>
</dbReference>
<comment type="similarity">
    <text evidence="14 15">Belongs to the NAD-dependent DNA ligase family. LigA subfamily.</text>
</comment>
<feature type="binding site" evidence="15">
    <location>
        <position position="109"/>
    </location>
    <ligand>
        <name>NAD(+)</name>
        <dbReference type="ChEBI" id="CHEBI:57540"/>
    </ligand>
</feature>
<feature type="binding site" evidence="15">
    <location>
        <begin position="80"/>
        <end position="81"/>
    </location>
    <ligand>
        <name>NAD(+)</name>
        <dbReference type="ChEBI" id="CHEBI:57540"/>
    </ligand>
</feature>
<feature type="active site" description="N6-AMP-lysine intermediate" evidence="15">
    <location>
        <position position="111"/>
    </location>
</feature>
<dbReference type="GO" id="GO:0046872">
    <property type="term" value="F:metal ion binding"/>
    <property type="evidence" value="ECO:0007669"/>
    <property type="project" value="UniProtKB-KW"/>
</dbReference>
<dbReference type="FunFam" id="1.10.287.610:FF:000002">
    <property type="entry name" value="DNA ligase"/>
    <property type="match status" value="1"/>
</dbReference>
<dbReference type="FunFam" id="2.40.50.140:FF:000012">
    <property type="entry name" value="DNA ligase"/>
    <property type="match status" value="1"/>
</dbReference>
<keyword evidence="11 15" id="KW-0234">DNA repair</keyword>
<feature type="binding site" evidence="15">
    <location>
        <position position="132"/>
    </location>
    <ligand>
        <name>NAD(+)</name>
        <dbReference type="ChEBI" id="CHEBI:57540"/>
    </ligand>
</feature>
<evidence type="ECO:0000256" key="7">
    <source>
        <dbReference type="ARBA" id="ARBA00022763"/>
    </source>
</evidence>
<accession>A0A097APP4</accession>
<dbReference type="SMART" id="SM00532">
    <property type="entry name" value="LIGANc"/>
    <property type="match status" value="1"/>
</dbReference>